<dbReference type="EMBL" id="BNJF01000001">
    <property type="protein sequence ID" value="GHO43968.1"/>
    <property type="molecule type" value="Genomic_DNA"/>
</dbReference>
<keyword evidence="1" id="KW-0378">Hydrolase</keyword>
<evidence type="ECO:0000313" key="4">
    <source>
        <dbReference type="EMBL" id="GHO43968.1"/>
    </source>
</evidence>
<dbReference type="Pfam" id="PF07687">
    <property type="entry name" value="M20_dimer"/>
    <property type="match status" value="1"/>
</dbReference>
<dbReference type="Proteomes" id="UP000612362">
    <property type="component" value="Unassembled WGS sequence"/>
</dbReference>
<dbReference type="SUPFAM" id="SSF55031">
    <property type="entry name" value="Bacterial exopeptidase dimerisation domain"/>
    <property type="match status" value="1"/>
</dbReference>
<evidence type="ECO:0000256" key="2">
    <source>
        <dbReference type="PIRSR" id="PIRSR005962-1"/>
    </source>
</evidence>
<dbReference type="GO" id="GO:0046872">
    <property type="term" value="F:metal ion binding"/>
    <property type="evidence" value="ECO:0007669"/>
    <property type="project" value="UniProtKB-KW"/>
</dbReference>
<dbReference type="Gene3D" id="3.30.70.360">
    <property type="match status" value="1"/>
</dbReference>
<keyword evidence="5" id="KW-1185">Reference proteome</keyword>
<dbReference type="InterPro" id="IPR002933">
    <property type="entry name" value="Peptidase_M20"/>
</dbReference>
<dbReference type="FunFam" id="3.30.70.360:FF:000001">
    <property type="entry name" value="N-acetyldiaminopimelate deacetylase"/>
    <property type="match status" value="1"/>
</dbReference>
<evidence type="ECO:0000256" key="1">
    <source>
        <dbReference type="ARBA" id="ARBA00022801"/>
    </source>
</evidence>
<dbReference type="AlphaFoldDB" id="A0A8J3I0R5"/>
<evidence type="ECO:0000313" key="5">
    <source>
        <dbReference type="Proteomes" id="UP000612362"/>
    </source>
</evidence>
<feature type="binding site" evidence="2">
    <location>
        <position position="112"/>
    </location>
    <ligand>
        <name>Mn(2+)</name>
        <dbReference type="ChEBI" id="CHEBI:29035"/>
        <label>2</label>
    </ligand>
</feature>
<dbReference type="PANTHER" id="PTHR11014:SF63">
    <property type="entry name" value="METALLOPEPTIDASE, PUTATIVE (AFU_ORTHOLOGUE AFUA_6G09600)-RELATED"/>
    <property type="match status" value="1"/>
</dbReference>
<sequence>MSISPIEDLKAEIDERIPDLIATRRDLHEHPELAFEEVRTASIVAQRLKALGLEVQTGIAKTGVTGLLRGGAAPENARTIAIRADMDALPIYELNELDYRSQTDDKMHACGHDGHTSIALTVADILSKRKSELKGNVKFIFQPAEERIGGAKPMVEEGALQGIDAIIGLHLISGVPIGQVGVRSGTVFASADSLQFTIKGKGGHAAMPETAIDPVVISAQIITALQTLISREISPFQAAVITIARLQAGTAFNIIPEQVVMDGTMRSYDKDTRAYLLQRITEVAQGIASSMRGSCEVQVIDGCPPCTNDAGMTGVVRQAAIDTVGVENVNESDAVRVSGSDDMAYFLDAVPGCYFIVGSGNSQKETTYPHHHPRFNIDEDALPIAVEVLTRSVFEFFSA</sequence>
<organism evidence="4 5">
    <name type="scientific">Ktedonospora formicarum</name>
    <dbReference type="NCBI Taxonomy" id="2778364"/>
    <lineage>
        <taxon>Bacteria</taxon>
        <taxon>Bacillati</taxon>
        <taxon>Chloroflexota</taxon>
        <taxon>Ktedonobacteria</taxon>
        <taxon>Ktedonobacterales</taxon>
        <taxon>Ktedonobacteraceae</taxon>
        <taxon>Ktedonospora</taxon>
    </lineage>
</organism>
<dbReference type="PIRSF" id="PIRSF005962">
    <property type="entry name" value="Pept_M20D_amidohydro"/>
    <property type="match status" value="1"/>
</dbReference>
<dbReference type="InterPro" id="IPR011650">
    <property type="entry name" value="Peptidase_M20_dimer"/>
</dbReference>
<feature type="binding site" evidence="2">
    <location>
        <position position="371"/>
    </location>
    <ligand>
        <name>Mn(2+)</name>
        <dbReference type="ChEBI" id="CHEBI:29035"/>
        <label>2</label>
    </ligand>
</feature>
<reference evidence="4" key="1">
    <citation type="submission" date="2020-10" db="EMBL/GenBank/DDBJ databases">
        <title>Taxonomic study of unclassified bacteria belonging to the class Ktedonobacteria.</title>
        <authorList>
            <person name="Yabe S."/>
            <person name="Wang C.M."/>
            <person name="Zheng Y."/>
            <person name="Sakai Y."/>
            <person name="Cavaletti L."/>
            <person name="Monciardini P."/>
            <person name="Donadio S."/>
        </authorList>
    </citation>
    <scope>NUCLEOTIDE SEQUENCE</scope>
    <source>
        <strain evidence="4">SOSP1-1</strain>
    </source>
</reference>
<keyword evidence="2" id="KW-0479">Metal-binding</keyword>
<comment type="cofactor">
    <cofactor evidence="2">
        <name>Mn(2+)</name>
        <dbReference type="ChEBI" id="CHEBI:29035"/>
    </cofactor>
    <text evidence="2">The Mn(2+) ion enhances activity.</text>
</comment>
<dbReference type="PANTHER" id="PTHR11014">
    <property type="entry name" value="PEPTIDASE M20 FAMILY MEMBER"/>
    <property type="match status" value="1"/>
</dbReference>
<dbReference type="Gene3D" id="3.40.630.10">
    <property type="entry name" value="Zn peptidases"/>
    <property type="match status" value="1"/>
</dbReference>
<dbReference type="InterPro" id="IPR036264">
    <property type="entry name" value="Bact_exopeptidase_dim_dom"/>
</dbReference>
<gene>
    <name evidence="4" type="ORF">KSX_21310</name>
</gene>
<dbReference type="NCBIfam" id="TIGR01891">
    <property type="entry name" value="amidohydrolases"/>
    <property type="match status" value="1"/>
</dbReference>
<protein>
    <submittedName>
        <fullName evidence="4">Amidohydrolase</fullName>
    </submittedName>
</protein>
<feature type="binding site" evidence="2">
    <location>
        <position position="110"/>
    </location>
    <ligand>
        <name>Mn(2+)</name>
        <dbReference type="ChEBI" id="CHEBI:29035"/>
        <label>2</label>
    </ligand>
</feature>
<dbReference type="Pfam" id="PF01546">
    <property type="entry name" value="Peptidase_M20"/>
    <property type="match status" value="1"/>
</dbReference>
<feature type="domain" description="Peptidase M20 dimerisation" evidence="3">
    <location>
        <begin position="193"/>
        <end position="285"/>
    </location>
</feature>
<keyword evidence="2" id="KW-0464">Manganese</keyword>
<accession>A0A8J3I0R5</accession>
<feature type="binding site" evidence="2">
    <location>
        <position position="170"/>
    </location>
    <ligand>
        <name>Mn(2+)</name>
        <dbReference type="ChEBI" id="CHEBI:29035"/>
        <label>2</label>
    </ligand>
</feature>
<dbReference type="GO" id="GO:0019877">
    <property type="term" value="P:diaminopimelate biosynthetic process"/>
    <property type="evidence" value="ECO:0007669"/>
    <property type="project" value="UniProtKB-ARBA"/>
</dbReference>
<comment type="caution">
    <text evidence="4">The sequence shown here is derived from an EMBL/GenBank/DDBJ whole genome shotgun (WGS) entry which is preliminary data.</text>
</comment>
<dbReference type="InterPro" id="IPR017439">
    <property type="entry name" value="Amidohydrolase"/>
</dbReference>
<dbReference type="SUPFAM" id="SSF53187">
    <property type="entry name" value="Zn-dependent exopeptidases"/>
    <property type="match status" value="1"/>
</dbReference>
<proteinExistence type="predicted"/>
<feature type="binding site" evidence="2">
    <location>
        <position position="146"/>
    </location>
    <ligand>
        <name>Mn(2+)</name>
        <dbReference type="ChEBI" id="CHEBI:29035"/>
        <label>2</label>
    </ligand>
</feature>
<dbReference type="RefSeq" id="WP_220193406.1">
    <property type="nucleotide sequence ID" value="NZ_BNJF01000001.1"/>
</dbReference>
<name>A0A8J3I0R5_9CHLR</name>
<evidence type="ECO:0000259" key="3">
    <source>
        <dbReference type="Pfam" id="PF07687"/>
    </source>
</evidence>
<dbReference type="GO" id="GO:0050118">
    <property type="term" value="F:N-acetyldiaminopimelate deacetylase activity"/>
    <property type="evidence" value="ECO:0007669"/>
    <property type="project" value="UniProtKB-ARBA"/>
</dbReference>